<sequence>MVRALAILLENDLPHKPIISHAIIILFMVCVIGVVIFNCGHKANRRPPQPMNNMTYYGNGGGGYNYPSNAGGGRGGGMGGAALGLAAGAGVGLAAGLAIDAVIDNDRNNYNGGGGCGGGGGGGLVFLW</sequence>
<keyword evidence="1" id="KW-1133">Transmembrane helix</keyword>
<feature type="transmembrane region" description="Helical" evidence="1">
    <location>
        <begin position="18"/>
        <end position="37"/>
    </location>
</feature>
<gene>
    <name evidence="2" type="ORF">FCM35_KLT00205</name>
</gene>
<comment type="caution">
    <text evidence="2">The sequence shown here is derived from an EMBL/GenBank/DDBJ whole genome shotgun (WGS) entry which is preliminary data.</text>
</comment>
<proteinExistence type="predicted"/>
<keyword evidence="1" id="KW-0812">Transmembrane</keyword>
<accession>A0A833RIX8</accession>
<protein>
    <submittedName>
        <fullName evidence="2">Loricrin-like protein</fullName>
    </submittedName>
</protein>
<reference evidence="2" key="1">
    <citation type="submission" date="2020-01" db="EMBL/GenBank/DDBJ databases">
        <title>Genome sequence of Kobresia littledalei, the first chromosome-level genome in the family Cyperaceae.</title>
        <authorList>
            <person name="Qu G."/>
        </authorList>
    </citation>
    <scope>NUCLEOTIDE SEQUENCE</scope>
    <source>
        <strain evidence="2">C.B.Clarke</strain>
        <tissue evidence="2">Leaf</tissue>
    </source>
</reference>
<dbReference type="AlphaFoldDB" id="A0A833RIX8"/>
<dbReference type="EMBL" id="SWLB01000001">
    <property type="protein sequence ID" value="KAF3341567.1"/>
    <property type="molecule type" value="Genomic_DNA"/>
</dbReference>
<evidence type="ECO:0000313" key="2">
    <source>
        <dbReference type="EMBL" id="KAF3341567.1"/>
    </source>
</evidence>
<evidence type="ECO:0000313" key="3">
    <source>
        <dbReference type="Proteomes" id="UP000623129"/>
    </source>
</evidence>
<evidence type="ECO:0000256" key="1">
    <source>
        <dbReference type="SAM" id="Phobius"/>
    </source>
</evidence>
<name>A0A833RIX8_9POAL</name>
<keyword evidence="1" id="KW-0472">Membrane</keyword>
<organism evidence="2 3">
    <name type="scientific">Carex littledalei</name>
    <dbReference type="NCBI Taxonomy" id="544730"/>
    <lineage>
        <taxon>Eukaryota</taxon>
        <taxon>Viridiplantae</taxon>
        <taxon>Streptophyta</taxon>
        <taxon>Embryophyta</taxon>
        <taxon>Tracheophyta</taxon>
        <taxon>Spermatophyta</taxon>
        <taxon>Magnoliopsida</taxon>
        <taxon>Liliopsida</taxon>
        <taxon>Poales</taxon>
        <taxon>Cyperaceae</taxon>
        <taxon>Cyperoideae</taxon>
        <taxon>Cariceae</taxon>
        <taxon>Carex</taxon>
        <taxon>Carex subgen. Euthyceras</taxon>
    </lineage>
</organism>
<keyword evidence="3" id="KW-1185">Reference proteome</keyword>
<dbReference type="Proteomes" id="UP000623129">
    <property type="component" value="Unassembled WGS sequence"/>
</dbReference>